<dbReference type="InterPro" id="IPR007197">
    <property type="entry name" value="rSAM"/>
</dbReference>
<keyword evidence="11" id="KW-0501">Molybdenum cofactor biosynthesis</keyword>
<dbReference type="Gene3D" id="3.20.20.70">
    <property type="entry name" value="Aldolase class I"/>
    <property type="match status" value="1"/>
</dbReference>
<keyword evidence="12" id="KW-0456">Lyase</keyword>
<keyword evidence="10" id="KW-0342">GTP-binding</keyword>
<evidence type="ECO:0000256" key="13">
    <source>
        <dbReference type="ARBA" id="ARBA00048697"/>
    </source>
</evidence>
<dbReference type="AlphaFoldDB" id="A0A7S0T2W6"/>
<keyword evidence="9" id="KW-0411">Iron-sulfur</keyword>
<dbReference type="GO" id="GO:0061798">
    <property type="term" value="F:GTP 3',8'-cyclase activity"/>
    <property type="evidence" value="ECO:0007669"/>
    <property type="project" value="UniProtKB-EC"/>
</dbReference>
<dbReference type="PROSITE" id="PS51918">
    <property type="entry name" value="RADICAL_SAM"/>
    <property type="match status" value="1"/>
</dbReference>
<dbReference type="HAMAP" id="MF_01225_B">
    <property type="entry name" value="MoaA_B"/>
    <property type="match status" value="1"/>
</dbReference>
<dbReference type="NCBIfam" id="NF001199">
    <property type="entry name" value="PRK00164.2-1"/>
    <property type="match status" value="1"/>
</dbReference>
<dbReference type="SFLD" id="SFLDG01067">
    <property type="entry name" value="SPASM/twitch_domain_containing"/>
    <property type="match status" value="1"/>
</dbReference>
<dbReference type="PANTHER" id="PTHR22960:SF0">
    <property type="entry name" value="MOLYBDENUM COFACTOR BIOSYNTHESIS PROTEIN 1"/>
    <property type="match status" value="1"/>
</dbReference>
<reference evidence="16" key="1">
    <citation type="submission" date="2021-01" db="EMBL/GenBank/DDBJ databases">
        <authorList>
            <person name="Corre E."/>
            <person name="Pelletier E."/>
            <person name="Niang G."/>
            <person name="Scheremetjew M."/>
            <person name="Finn R."/>
            <person name="Kale V."/>
            <person name="Holt S."/>
            <person name="Cochrane G."/>
            <person name="Meng A."/>
            <person name="Brown T."/>
            <person name="Cohen L."/>
        </authorList>
    </citation>
    <scope>NUCLEOTIDE SEQUENCE</scope>
    <source>
        <strain evidence="16">SL-175</strain>
    </source>
</reference>
<gene>
    <name evidence="16" type="ORF">MANT1106_LOCUS19619</name>
</gene>
<dbReference type="GO" id="GO:0005525">
    <property type="term" value="F:GTP binding"/>
    <property type="evidence" value="ECO:0007669"/>
    <property type="project" value="UniProtKB-KW"/>
</dbReference>
<evidence type="ECO:0000256" key="10">
    <source>
        <dbReference type="ARBA" id="ARBA00023134"/>
    </source>
</evidence>
<dbReference type="Pfam" id="PF04055">
    <property type="entry name" value="Radical_SAM"/>
    <property type="match status" value="1"/>
</dbReference>
<dbReference type="InterPro" id="IPR000385">
    <property type="entry name" value="MoaA_NifB_PqqE_Fe-S-bd_CS"/>
</dbReference>
<evidence type="ECO:0000256" key="3">
    <source>
        <dbReference type="ARBA" id="ARBA00012167"/>
    </source>
</evidence>
<evidence type="ECO:0000256" key="1">
    <source>
        <dbReference type="ARBA" id="ARBA00001966"/>
    </source>
</evidence>
<keyword evidence="6" id="KW-0479">Metal-binding</keyword>
<dbReference type="InterPro" id="IPR040064">
    <property type="entry name" value="MoaA-like"/>
</dbReference>
<comment type="pathway">
    <text evidence="2">Cofactor biosynthesis; molybdopterin biosynthesis.</text>
</comment>
<evidence type="ECO:0000313" key="16">
    <source>
        <dbReference type="EMBL" id="CAD8720407.1"/>
    </source>
</evidence>
<dbReference type="PANTHER" id="PTHR22960">
    <property type="entry name" value="MOLYBDOPTERIN COFACTOR SYNTHESIS PROTEIN A"/>
    <property type="match status" value="1"/>
</dbReference>
<evidence type="ECO:0000256" key="2">
    <source>
        <dbReference type="ARBA" id="ARBA00005046"/>
    </source>
</evidence>
<protein>
    <recommendedName>
        <fullName evidence="3">GTP 3',8-cyclase</fullName>
        <ecNumber evidence="3">4.1.99.22</ecNumber>
    </recommendedName>
</protein>
<dbReference type="InterPro" id="IPR058240">
    <property type="entry name" value="rSAM_sf"/>
</dbReference>
<dbReference type="EMBL" id="HBFC01033036">
    <property type="protein sequence ID" value="CAD8720407.1"/>
    <property type="molecule type" value="Transcribed_RNA"/>
</dbReference>
<sequence length="430" mass="46763">MAAHGRSRLDPRGVGAVGGGGAGLRFAQTAAAMPATDDEEPSDPWRPPHNLPPMNPPEQGDAVKLNPVTTTAASSWPAGQTSASHWPEDASSAPHVQPATLPPELLTDTFGRHHNYLRISLTEKCNLRCVYCMPSEGIDLTASTQLLTTEEVVRIARLFVAAGVDKIRLTGGEPTVRPDLEDIVKQLSALPGLRHIAITTNGITLHKRLEALKAAGLTLVNISLDTLSAEKFELLTRRKGHDRVLKSIKRAVELGYDPVKVNVVLMRGVNDDELLDFVEMTRNDPVNVRFIEYMPFDGNKWETRKVVSYMEARGRIMDSHPSMSRMQDGKSEVAKNFTIDGHAGSVSFVTSMTSNFCGGCNRLRVLADGALKVCLFGNNEVSLRDSMREGASDEALMEVVSAAVGRKKAGHAGMYDLAQMENRSMIRIGG</sequence>
<comment type="catalytic activity">
    <reaction evidence="13">
        <text>GTP + AH2 + S-adenosyl-L-methionine = (8S)-3',8-cyclo-7,8-dihydroguanosine 5'-triphosphate + 5'-deoxyadenosine + L-methionine + A + H(+)</text>
        <dbReference type="Rhea" id="RHEA:49576"/>
        <dbReference type="ChEBI" id="CHEBI:13193"/>
        <dbReference type="ChEBI" id="CHEBI:15378"/>
        <dbReference type="ChEBI" id="CHEBI:17319"/>
        <dbReference type="ChEBI" id="CHEBI:17499"/>
        <dbReference type="ChEBI" id="CHEBI:37565"/>
        <dbReference type="ChEBI" id="CHEBI:57844"/>
        <dbReference type="ChEBI" id="CHEBI:59789"/>
        <dbReference type="ChEBI" id="CHEBI:131766"/>
        <dbReference type="EC" id="4.1.99.22"/>
    </reaction>
</comment>
<proteinExistence type="inferred from homology"/>
<evidence type="ECO:0000256" key="5">
    <source>
        <dbReference type="ARBA" id="ARBA00022691"/>
    </source>
</evidence>
<evidence type="ECO:0000256" key="11">
    <source>
        <dbReference type="ARBA" id="ARBA00023150"/>
    </source>
</evidence>
<evidence type="ECO:0000256" key="4">
    <source>
        <dbReference type="ARBA" id="ARBA00022485"/>
    </source>
</evidence>
<dbReference type="EC" id="4.1.99.22" evidence="3"/>
<feature type="compositionally biased region" description="Pro residues" evidence="14">
    <location>
        <begin position="44"/>
        <end position="56"/>
    </location>
</feature>
<dbReference type="GO" id="GO:0051539">
    <property type="term" value="F:4 iron, 4 sulfur cluster binding"/>
    <property type="evidence" value="ECO:0007669"/>
    <property type="project" value="UniProtKB-KW"/>
</dbReference>
<name>A0A7S0T2W6_9CHLO</name>
<feature type="region of interest" description="Disordered" evidence="14">
    <location>
        <begin position="1"/>
        <end position="96"/>
    </location>
</feature>
<dbReference type="SMART" id="SM00729">
    <property type="entry name" value="Elp3"/>
    <property type="match status" value="1"/>
</dbReference>
<dbReference type="UniPathway" id="UPA00344"/>
<dbReference type="GO" id="GO:0006777">
    <property type="term" value="P:Mo-molybdopterin cofactor biosynthetic process"/>
    <property type="evidence" value="ECO:0007669"/>
    <property type="project" value="UniProtKB-KW"/>
</dbReference>
<evidence type="ECO:0000256" key="6">
    <source>
        <dbReference type="ARBA" id="ARBA00022723"/>
    </source>
</evidence>
<dbReference type="InterPro" id="IPR013785">
    <property type="entry name" value="Aldolase_TIM"/>
</dbReference>
<accession>A0A7S0T2W6</accession>
<dbReference type="CDD" id="cd21117">
    <property type="entry name" value="Twitch_MoaA"/>
    <property type="match status" value="1"/>
</dbReference>
<keyword evidence="5" id="KW-0949">S-adenosyl-L-methionine</keyword>
<dbReference type="GO" id="GO:0046872">
    <property type="term" value="F:metal ion binding"/>
    <property type="evidence" value="ECO:0007669"/>
    <property type="project" value="UniProtKB-KW"/>
</dbReference>
<keyword evidence="4" id="KW-0004">4Fe-4S</keyword>
<dbReference type="CDD" id="cd01335">
    <property type="entry name" value="Radical_SAM"/>
    <property type="match status" value="1"/>
</dbReference>
<dbReference type="SFLD" id="SFLDS00029">
    <property type="entry name" value="Radical_SAM"/>
    <property type="match status" value="1"/>
</dbReference>
<dbReference type="InterPro" id="IPR010505">
    <property type="entry name" value="MoaA_twitch"/>
</dbReference>
<feature type="compositionally biased region" description="Polar residues" evidence="14">
    <location>
        <begin position="67"/>
        <end position="84"/>
    </location>
</feature>
<dbReference type="SUPFAM" id="SSF102114">
    <property type="entry name" value="Radical SAM enzymes"/>
    <property type="match status" value="1"/>
</dbReference>
<evidence type="ECO:0000256" key="9">
    <source>
        <dbReference type="ARBA" id="ARBA00023014"/>
    </source>
</evidence>
<evidence type="ECO:0000256" key="14">
    <source>
        <dbReference type="SAM" id="MobiDB-lite"/>
    </source>
</evidence>
<keyword evidence="7" id="KW-0547">Nucleotide-binding</keyword>
<evidence type="ECO:0000256" key="12">
    <source>
        <dbReference type="ARBA" id="ARBA00023239"/>
    </source>
</evidence>
<dbReference type="SFLD" id="SFLDG01383">
    <property type="entry name" value="cyclic_pyranopterin_phosphate"/>
    <property type="match status" value="1"/>
</dbReference>
<dbReference type="SFLD" id="SFLDG01386">
    <property type="entry name" value="main_SPASM_domain-containing"/>
    <property type="match status" value="1"/>
</dbReference>
<dbReference type="Pfam" id="PF06463">
    <property type="entry name" value="Mob_synth_C"/>
    <property type="match status" value="1"/>
</dbReference>
<dbReference type="InterPro" id="IPR013483">
    <property type="entry name" value="MoaA"/>
</dbReference>
<evidence type="ECO:0000259" key="15">
    <source>
        <dbReference type="PROSITE" id="PS51918"/>
    </source>
</evidence>
<dbReference type="PROSITE" id="PS01305">
    <property type="entry name" value="MOAA_NIFB_PQQE"/>
    <property type="match status" value="1"/>
</dbReference>
<comment type="cofactor">
    <cofactor evidence="1">
        <name>[4Fe-4S] cluster</name>
        <dbReference type="ChEBI" id="CHEBI:49883"/>
    </cofactor>
</comment>
<dbReference type="GO" id="GO:0061799">
    <property type="term" value="F:cyclic pyranopterin monophosphate synthase activity"/>
    <property type="evidence" value="ECO:0007669"/>
    <property type="project" value="TreeGrafter"/>
</dbReference>
<dbReference type="NCBIfam" id="TIGR02666">
    <property type="entry name" value="moaA"/>
    <property type="match status" value="1"/>
</dbReference>
<organism evidence="16">
    <name type="scientific">Mantoniella antarctica</name>
    <dbReference type="NCBI Taxonomy" id="81844"/>
    <lineage>
        <taxon>Eukaryota</taxon>
        <taxon>Viridiplantae</taxon>
        <taxon>Chlorophyta</taxon>
        <taxon>Mamiellophyceae</taxon>
        <taxon>Mamiellales</taxon>
        <taxon>Mamiellaceae</taxon>
        <taxon>Mantoniella</taxon>
    </lineage>
</organism>
<dbReference type="InterPro" id="IPR006638">
    <property type="entry name" value="Elp3/MiaA/NifB-like_rSAM"/>
</dbReference>
<feature type="domain" description="Radical SAM core" evidence="15">
    <location>
        <begin position="109"/>
        <end position="327"/>
    </location>
</feature>
<evidence type="ECO:0000256" key="8">
    <source>
        <dbReference type="ARBA" id="ARBA00023004"/>
    </source>
</evidence>
<dbReference type="InterPro" id="IPR050105">
    <property type="entry name" value="MoCo_biosynth_MoaA/MoaC"/>
</dbReference>
<evidence type="ECO:0000256" key="7">
    <source>
        <dbReference type="ARBA" id="ARBA00022741"/>
    </source>
</evidence>
<keyword evidence="8" id="KW-0408">Iron</keyword>